<accession>A0ABX1TF78</accession>
<reference evidence="2" key="1">
    <citation type="submission" date="2019-03" db="EMBL/GenBank/DDBJ databases">
        <title>Metabolic reconstructions from genomes of highly enriched 'Candidatus Accumulibacter' and 'Candidatus Competibacter' bioreactor populations.</title>
        <authorList>
            <person name="Annavajhala M.K."/>
            <person name="Welles L."/>
            <person name="Abbas B."/>
            <person name="Sorokin D."/>
            <person name="Park H."/>
            <person name="Van Loosdrecht M."/>
            <person name="Chandran K."/>
        </authorList>
    </citation>
    <scope>NUCLEOTIDE SEQUENCE</scope>
    <source>
        <strain evidence="2">SBR_L</strain>
    </source>
</reference>
<name>A0ABX1TF78_9PROT</name>
<keyword evidence="3" id="KW-1185">Reference proteome</keyword>
<dbReference type="Proteomes" id="UP000886469">
    <property type="component" value="Unassembled WGS sequence"/>
</dbReference>
<protein>
    <recommendedName>
        <fullName evidence="1">Baseplate protein J-like barrel domain-containing protein</fullName>
    </recommendedName>
</protein>
<dbReference type="Pfam" id="PF04865">
    <property type="entry name" value="Baseplate_J"/>
    <property type="match status" value="1"/>
</dbReference>
<evidence type="ECO:0000313" key="3">
    <source>
        <dbReference type="Proteomes" id="UP000886469"/>
    </source>
</evidence>
<comment type="caution">
    <text evidence="2">The sequence shown here is derived from an EMBL/GenBank/DDBJ whole genome shotgun (WGS) entry which is preliminary data.</text>
</comment>
<gene>
    <name evidence="2" type="ORF">E4Q08_21655</name>
</gene>
<dbReference type="EMBL" id="SPMX01000087">
    <property type="protein sequence ID" value="NMQ07656.1"/>
    <property type="molecule type" value="Genomic_DNA"/>
</dbReference>
<dbReference type="InterPro" id="IPR006949">
    <property type="entry name" value="Barrel_Baseplate_J-like"/>
</dbReference>
<feature type="domain" description="Baseplate protein J-like barrel" evidence="1">
    <location>
        <begin position="96"/>
        <end position="175"/>
    </location>
</feature>
<sequence length="492" mass="53590">MPPETPFDSKDFATLTSDLLQSLATATGAPLTDDNEGSVVRTLAEAFARELAVCYQQLRKVYQHGFLDTAEGVALDHVVALLGMNRQRAGHLEGLVTFRRPQPAPADIPVPSGTLVSGRGAPVCATVEDSLLARGEQEVSVRVRSLEPGGQAVRPGALNLMPRPIWGVDTVVNHADLLLRQSEESDDELRERARRLLLETVVGTPAAIAQAVRTLGIAQVQVHEDPRRPGTIEVVLGDHDIDDALLEQAKTVVENVRTAGIQVSVQRSQQVVIEIAAMLVLHEDFPEQRREAVLAQIKRSLQSYFDSLGSGARVRWSKVSSLLTAPDEVNELRSSADGSVYPRPFVKQDGKWQDVSASHTLRNGDIDIGTHERAALDLGVKPLRVVLEPPLLEVWVEVSLGSPLNPREEQVWLAWLKAQFDTFKAPRTVTWDDLVATLPPGSTGVVTAFTLKHQPGGEPKSLHVEGDSDQLGQRERLLVGQIDYPGGPSRSP</sequence>
<evidence type="ECO:0000313" key="2">
    <source>
        <dbReference type="EMBL" id="NMQ07656.1"/>
    </source>
</evidence>
<proteinExistence type="predicted"/>
<dbReference type="RefSeq" id="WP_169071911.1">
    <property type="nucleotide sequence ID" value="NZ_JAZKUC010000001.1"/>
</dbReference>
<organism evidence="2 3">
    <name type="scientific">Candidatus Accumulibacter contiguus</name>
    <dbReference type="NCBI Taxonomy" id="2954381"/>
    <lineage>
        <taxon>Bacteria</taxon>
        <taxon>Pseudomonadati</taxon>
        <taxon>Pseudomonadota</taxon>
        <taxon>Betaproteobacteria</taxon>
        <taxon>Candidatus Accumulibacter</taxon>
    </lineage>
</organism>
<evidence type="ECO:0000259" key="1">
    <source>
        <dbReference type="Pfam" id="PF04865"/>
    </source>
</evidence>